<keyword evidence="13" id="KW-1185">Reference proteome</keyword>
<dbReference type="EMBL" id="SRJC01000001">
    <property type="protein sequence ID" value="TGB04160.1"/>
    <property type="molecule type" value="Genomic_DNA"/>
</dbReference>
<evidence type="ECO:0000256" key="8">
    <source>
        <dbReference type="ARBA" id="ARBA00023136"/>
    </source>
</evidence>
<comment type="similarity">
    <text evidence="2 9">Belongs to the GSP F family.</text>
</comment>
<keyword evidence="6 9" id="KW-0812">Transmembrane</keyword>
<dbReference type="Gene3D" id="1.20.81.30">
    <property type="entry name" value="Type II secretion system (T2SS), domain F"/>
    <property type="match status" value="2"/>
</dbReference>
<dbReference type="InterPro" id="IPR018076">
    <property type="entry name" value="T2SS_GspF_dom"/>
</dbReference>
<dbReference type="PRINTS" id="PR00812">
    <property type="entry name" value="BCTERIALGSPF"/>
</dbReference>
<proteinExistence type="inferred from homology"/>
<dbReference type="STRING" id="192814.GCA_900166575_01106"/>
<evidence type="ECO:0000256" key="3">
    <source>
        <dbReference type="ARBA" id="ARBA00022448"/>
    </source>
</evidence>
<sequence>MAYFKYKGRDRRGRLKEGRVKADNQREANMLLQEQGVTVSQVQQMEGILYKEIQFGRPVKNRDFVIYLRQFSTLIDAGISIIQATYILQEQTDSRGLKHTLADVADDLEAGRSFSEAAAKHRKVFPLMFINMMRAGEVGGNLDEILDRMATYYEKQYELRQKIMSALSYPIVVGMIAFSIVIFMLSFVVPRFADMFRSFDSEIPPFTNFILGLGGFFGAFWWLFVFFPVLLFVLYKYGLNNQTFAYYVDYTKMRVPYFGKLVQKAALARMTRTLSSLFNSSVPVLESVQITERVVENKVIERQLQQAREALESGESMAKPMMDHWAFPSLVTQMISVGEKTGALDQMLNKAADFYEKDIDHATDRIKTLIEPVMIVILAMIVGSIVLAIAVPMFSIFENIQ</sequence>
<keyword evidence="7 10" id="KW-1133">Transmembrane helix</keyword>
<feature type="transmembrane region" description="Helical" evidence="10">
    <location>
        <begin position="373"/>
        <end position="397"/>
    </location>
</feature>
<keyword evidence="4" id="KW-1003">Cell membrane</keyword>
<reference evidence="12 13" key="1">
    <citation type="journal article" date="2003" name="Int. J. Syst. Evol. Microbiol.">
        <title>Halobacillus salinus sp. nov., isolated from a salt lake on the coast of the East Sea in Korea.</title>
        <authorList>
            <person name="Yoon J.H."/>
            <person name="Kang K.H."/>
            <person name="Park Y.H."/>
        </authorList>
    </citation>
    <scope>NUCLEOTIDE SEQUENCE [LARGE SCALE GENOMIC DNA]</scope>
    <source>
        <strain evidence="12 13">HSL-3</strain>
    </source>
</reference>
<dbReference type="InterPro" id="IPR001992">
    <property type="entry name" value="T2SS_GspF/T4SS_PilC_CS"/>
</dbReference>
<accession>A0A4Z0H243</accession>
<dbReference type="AlphaFoldDB" id="A0A4Z0H243"/>
<dbReference type="InterPro" id="IPR003004">
    <property type="entry name" value="GspF/PilC"/>
</dbReference>
<evidence type="ECO:0000256" key="6">
    <source>
        <dbReference type="ARBA" id="ARBA00022692"/>
    </source>
</evidence>
<feature type="transmembrane region" description="Helical" evidence="10">
    <location>
        <begin position="209"/>
        <end position="235"/>
    </location>
</feature>
<evidence type="ECO:0000256" key="4">
    <source>
        <dbReference type="ARBA" id="ARBA00022475"/>
    </source>
</evidence>
<protein>
    <submittedName>
        <fullName evidence="12">Type II secretion system F family protein</fullName>
    </submittedName>
</protein>
<evidence type="ECO:0000313" key="12">
    <source>
        <dbReference type="EMBL" id="TGB04160.1"/>
    </source>
</evidence>
<evidence type="ECO:0000256" key="1">
    <source>
        <dbReference type="ARBA" id="ARBA00004429"/>
    </source>
</evidence>
<keyword evidence="3 9" id="KW-0813">Transport</keyword>
<dbReference type="PROSITE" id="PS00874">
    <property type="entry name" value="T2SP_F"/>
    <property type="match status" value="1"/>
</dbReference>
<evidence type="ECO:0000256" key="7">
    <source>
        <dbReference type="ARBA" id="ARBA00022989"/>
    </source>
</evidence>
<keyword evidence="8 10" id="KW-0472">Membrane</keyword>
<evidence type="ECO:0000256" key="2">
    <source>
        <dbReference type="ARBA" id="ARBA00005745"/>
    </source>
</evidence>
<evidence type="ECO:0000256" key="9">
    <source>
        <dbReference type="RuleBase" id="RU003923"/>
    </source>
</evidence>
<evidence type="ECO:0000256" key="5">
    <source>
        <dbReference type="ARBA" id="ARBA00022519"/>
    </source>
</evidence>
<feature type="domain" description="Type II secretion system protein GspF" evidence="11">
    <location>
        <begin position="67"/>
        <end position="190"/>
    </location>
</feature>
<dbReference type="GO" id="GO:0009306">
    <property type="term" value="P:protein secretion"/>
    <property type="evidence" value="ECO:0007669"/>
    <property type="project" value="InterPro"/>
</dbReference>
<dbReference type="GO" id="GO:0005886">
    <property type="term" value="C:plasma membrane"/>
    <property type="evidence" value="ECO:0007669"/>
    <property type="project" value="UniProtKB-SubCell"/>
</dbReference>
<evidence type="ECO:0000313" key="13">
    <source>
        <dbReference type="Proteomes" id="UP000297982"/>
    </source>
</evidence>
<organism evidence="12 13">
    <name type="scientific">Halobacillus salinus</name>
    <dbReference type="NCBI Taxonomy" id="192814"/>
    <lineage>
        <taxon>Bacteria</taxon>
        <taxon>Bacillati</taxon>
        <taxon>Bacillota</taxon>
        <taxon>Bacilli</taxon>
        <taxon>Bacillales</taxon>
        <taxon>Bacillaceae</taxon>
        <taxon>Halobacillus</taxon>
    </lineage>
</organism>
<dbReference type="RefSeq" id="WP_135326743.1">
    <property type="nucleotide sequence ID" value="NZ_SRJC01000001.1"/>
</dbReference>
<evidence type="ECO:0000259" key="11">
    <source>
        <dbReference type="Pfam" id="PF00482"/>
    </source>
</evidence>
<dbReference type="PANTHER" id="PTHR30012:SF0">
    <property type="entry name" value="TYPE II SECRETION SYSTEM PROTEIN F-RELATED"/>
    <property type="match status" value="1"/>
</dbReference>
<feature type="domain" description="Type II secretion system protein GspF" evidence="11">
    <location>
        <begin position="271"/>
        <end position="392"/>
    </location>
</feature>
<evidence type="ECO:0000256" key="10">
    <source>
        <dbReference type="SAM" id="Phobius"/>
    </source>
</evidence>
<comment type="caution">
    <text evidence="12">The sequence shown here is derived from an EMBL/GenBank/DDBJ whole genome shotgun (WGS) entry which is preliminary data.</text>
</comment>
<dbReference type="PANTHER" id="PTHR30012">
    <property type="entry name" value="GENERAL SECRETION PATHWAY PROTEIN"/>
    <property type="match status" value="1"/>
</dbReference>
<dbReference type="FunFam" id="1.20.81.30:FF:000001">
    <property type="entry name" value="Type II secretion system protein F"/>
    <property type="match status" value="2"/>
</dbReference>
<comment type="subcellular location">
    <subcellularLocation>
        <location evidence="1">Cell inner membrane</location>
        <topology evidence="1">Multi-pass membrane protein</topology>
    </subcellularLocation>
    <subcellularLocation>
        <location evidence="9">Cell membrane</location>
        <topology evidence="9">Multi-pass membrane protein</topology>
    </subcellularLocation>
</comment>
<gene>
    <name evidence="12" type="ORF">E4663_03905</name>
</gene>
<dbReference type="Pfam" id="PF00482">
    <property type="entry name" value="T2SSF"/>
    <property type="match status" value="2"/>
</dbReference>
<feature type="transmembrane region" description="Helical" evidence="10">
    <location>
        <begin position="166"/>
        <end position="189"/>
    </location>
</feature>
<keyword evidence="5" id="KW-0997">Cell inner membrane</keyword>
<name>A0A4Z0H243_9BACI</name>
<dbReference type="Proteomes" id="UP000297982">
    <property type="component" value="Unassembled WGS sequence"/>
</dbReference>
<dbReference type="InterPro" id="IPR042094">
    <property type="entry name" value="T2SS_GspF_sf"/>
</dbReference>